<sequence length="864" mass="85889">MEVRNKTKNTSLFYTFNFAAQPGIPWQTVGGYQYTGWQAIDVAPGNGLLDVGDVVTVEIIAAGCSQGGHSGEIYVDSIAPFFAGLSIAATGPTSAKPGDNVAYTYNYGNASGVMVFNGKVVVKAPQSVNTGGASTQPNPADYLNATFVSASGASCVEAPTGTVTCDVGDLVDHASGSFNIVWNVPPNSSTVSPTNKLNHGDYAISANGASTVRGPLVQTTLLGAASSLTDLAVTVTDGVSAVAPGGALTYTVTVTNNGPLPVTGAPLVQTVANGLTVGAWSCAAAGSGSCSAASGSGQVNPGDLTVSIPAGESITLTVTATAAASGNASTTFHVDPPAGITDSNTANNTAGDTDNIGTLHTLAVTKSGSGTGSVVSSTRDLVCDNSASPVCSVSVADGYSKILTAAASAGSIFKGWSSGPCAGSATNPCTVPAMTGNVTADAEFAKAYIVTPNLSGGNGTLGPNTPQQVEENGSTVFTFTPNAGYVPKIDGSTCPGTLAGNTYTVTPVNANCSFTASFTNDTVTLTSSAGAGGSIGPSGATLIARGSSQTYTVTPNSGFTPIMGGTCQGTLNTSVTPNTYTVSNAQSSCTVIATFTNDPVHVTSSVNGGNGSIDTVGQITLPRGGARVYTFSPAAGYAPVVTGNCPGTLAGNTYTVSPVNADCDFAVAFTNQTVNITATVTGGTGTITNPGVTAVAHGGGMSYTATPGAGNVAVFGGTCSATRAGDTVTVTNALANCSVDVKFVATADAVTVTAVVAGTRGTVTTPGQNASGQTVLGRGDSRVYTLAPAPGYKPVLVPGPNACTGMLSNNTFAVNNVQNDCFVRIRFVPKDALTSVPTLSEWGLIILSVAMGLFALGVRRQQMR</sequence>
<evidence type="ECO:0000313" key="5">
    <source>
        <dbReference type="Proteomes" id="UP000516057"/>
    </source>
</evidence>
<dbReference type="AlphaFoldDB" id="A0A7H0HKN6"/>
<reference evidence="4 5" key="1">
    <citation type="submission" date="2020-08" db="EMBL/GenBank/DDBJ databases">
        <title>Genome sequence of Acidovorax monticola KACC 19171T.</title>
        <authorList>
            <person name="Hyun D.-W."/>
            <person name="Bae J.-W."/>
        </authorList>
    </citation>
    <scope>NUCLEOTIDE SEQUENCE [LARGE SCALE GENOMIC DNA]</scope>
    <source>
        <strain evidence="4 5">KACC 19171</strain>
    </source>
</reference>
<feature type="domain" description="IPTL-CTERM protein sorting" evidence="3">
    <location>
        <begin position="834"/>
        <end position="860"/>
    </location>
</feature>
<dbReference type="Proteomes" id="UP000516057">
    <property type="component" value="Chromosome"/>
</dbReference>
<dbReference type="NCBIfam" id="TIGR04174">
    <property type="entry name" value="IPTL_CTERM"/>
    <property type="match status" value="1"/>
</dbReference>
<accession>A0A7H0HKN6</accession>
<dbReference type="InterPro" id="IPR047589">
    <property type="entry name" value="DUF11_rpt"/>
</dbReference>
<proteinExistence type="predicted"/>
<dbReference type="Gene3D" id="2.60.40.10">
    <property type="entry name" value="Immunoglobulins"/>
    <property type="match status" value="1"/>
</dbReference>
<protein>
    <submittedName>
        <fullName evidence="4">IPTL-CTERM sorting domain-containing protein</fullName>
    </submittedName>
</protein>
<evidence type="ECO:0000313" key="4">
    <source>
        <dbReference type="EMBL" id="QNP61102.1"/>
    </source>
</evidence>
<keyword evidence="1" id="KW-0472">Membrane</keyword>
<dbReference type="InterPro" id="IPR026442">
    <property type="entry name" value="IPTL_CTERM"/>
</dbReference>
<feature type="transmembrane region" description="Helical" evidence="1">
    <location>
        <begin position="839"/>
        <end position="858"/>
    </location>
</feature>
<dbReference type="RefSeq" id="WP_187738078.1">
    <property type="nucleotide sequence ID" value="NZ_CP060790.1"/>
</dbReference>
<dbReference type="Pfam" id="PF01345">
    <property type="entry name" value="DUF11"/>
    <property type="match status" value="1"/>
</dbReference>
<organism evidence="4 5">
    <name type="scientific">Paenacidovorax monticola</name>
    <dbReference type="NCBI Taxonomy" id="1926868"/>
    <lineage>
        <taxon>Bacteria</taxon>
        <taxon>Pseudomonadati</taxon>
        <taxon>Pseudomonadota</taxon>
        <taxon>Betaproteobacteria</taxon>
        <taxon>Burkholderiales</taxon>
        <taxon>Comamonadaceae</taxon>
        <taxon>Paenacidovorax</taxon>
    </lineage>
</organism>
<dbReference type="InterPro" id="IPR001434">
    <property type="entry name" value="OmcB-like_DUF11"/>
</dbReference>
<gene>
    <name evidence="4" type="ORF">H9L24_10420</name>
</gene>
<name>A0A7H0HKN6_9BURK</name>
<keyword evidence="1" id="KW-0812">Transmembrane</keyword>
<dbReference type="Pfam" id="PF18203">
    <property type="entry name" value="IPTL-CTERM"/>
    <property type="match status" value="1"/>
</dbReference>
<feature type="domain" description="DUF11" evidence="2">
    <location>
        <begin position="230"/>
        <end position="350"/>
    </location>
</feature>
<keyword evidence="5" id="KW-1185">Reference proteome</keyword>
<keyword evidence="1" id="KW-1133">Transmembrane helix</keyword>
<dbReference type="NCBIfam" id="TIGR01451">
    <property type="entry name" value="B_ant_repeat"/>
    <property type="match status" value="1"/>
</dbReference>
<evidence type="ECO:0000259" key="3">
    <source>
        <dbReference type="Pfam" id="PF18203"/>
    </source>
</evidence>
<dbReference type="EMBL" id="CP060790">
    <property type="protein sequence ID" value="QNP61102.1"/>
    <property type="molecule type" value="Genomic_DNA"/>
</dbReference>
<dbReference type="KEGG" id="amon:H9L24_10420"/>
<dbReference type="InterPro" id="IPR013783">
    <property type="entry name" value="Ig-like_fold"/>
</dbReference>
<evidence type="ECO:0000256" key="1">
    <source>
        <dbReference type="SAM" id="Phobius"/>
    </source>
</evidence>
<evidence type="ECO:0000259" key="2">
    <source>
        <dbReference type="Pfam" id="PF01345"/>
    </source>
</evidence>